<evidence type="ECO:0000313" key="1">
    <source>
        <dbReference type="EMBL" id="MBX72280.1"/>
    </source>
</evidence>
<organism evidence="1">
    <name type="scientific">Rhizophora mucronata</name>
    <name type="common">Asiatic mangrove</name>
    <dbReference type="NCBI Taxonomy" id="61149"/>
    <lineage>
        <taxon>Eukaryota</taxon>
        <taxon>Viridiplantae</taxon>
        <taxon>Streptophyta</taxon>
        <taxon>Embryophyta</taxon>
        <taxon>Tracheophyta</taxon>
        <taxon>Spermatophyta</taxon>
        <taxon>Magnoliopsida</taxon>
        <taxon>eudicotyledons</taxon>
        <taxon>Gunneridae</taxon>
        <taxon>Pentapetalae</taxon>
        <taxon>rosids</taxon>
        <taxon>fabids</taxon>
        <taxon>Malpighiales</taxon>
        <taxon>Rhizophoraceae</taxon>
        <taxon>Rhizophora</taxon>
    </lineage>
</organism>
<sequence length="23" mass="2729">MEFLLNLDMKHIPISRASFHLIC</sequence>
<dbReference type="EMBL" id="GGEC01091796">
    <property type="protein sequence ID" value="MBX72280.1"/>
    <property type="molecule type" value="Transcribed_RNA"/>
</dbReference>
<reference evidence="1" key="1">
    <citation type="submission" date="2018-02" db="EMBL/GenBank/DDBJ databases">
        <title>Rhizophora mucronata_Transcriptome.</title>
        <authorList>
            <person name="Meera S.P."/>
            <person name="Sreeshan A."/>
            <person name="Augustine A."/>
        </authorList>
    </citation>
    <scope>NUCLEOTIDE SEQUENCE</scope>
    <source>
        <tissue evidence="1">Leaf</tissue>
    </source>
</reference>
<name>A0A2P2QZ69_RHIMU</name>
<proteinExistence type="predicted"/>
<protein>
    <submittedName>
        <fullName evidence="1">Uncharacterized protein</fullName>
    </submittedName>
</protein>
<dbReference type="AlphaFoldDB" id="A0A2P2QZ69"/>
<accession>A0A2P2QZ69</accession>